<protein>
    <submittedName>
        <fullName evidence="1">Uncharacterized protein</fullName>
    </submittedName>
</protein>
<dbReference type="EMBL" id="LXEO01000014">
    <property type="protein sequence ID" value="OAT19794.1"/>
    <property type="molecule type" value="Genomic_DNA"/>
</dbReference>
<evidence type="ECO:0000313" key="2">
    <source>
        <dbReference type="Proteomes" id="UP000078286"/>
    </source>
</evidence>
<organism evidence="1 2">
    <name type="scientific">Buttiauxella noackiae ATCC 51607</name>
    <dbReference type="NCBI Taxonomy" id="1354255"/>
    <lineage>
        <taxon>Bacteria</taxon>
        <taxon>Pseudomonadati</taxon>
        <taxon>Pseudomonadota</taxon>
        <taxon>Gammaproteobacteria</taxon>
        <taxon>Enterobacterales</taxon>
        <taxon>Enterobacteriaceae</taxon>
        <taxon>Buttiauxella</taxon>
    </lineage>
</organism>
<comment type="caution">
    <text evidence="1">The sequence shown here is derived from an EMBL/GenBank/DDBJ whole genome shotgun (WGS) entry which is preliminary data.</text>
</comment>
<evidence type="ECO:0000313" key="1">
    <source>
        <dbReference type="EMBL" id="OAT19794.1"/>
    </source>
</evidence>
<reference evidence="1 2" key="1">
    <citation type="submission" date="2016-04" db="EMBL/GenBank/DDBJ databases">
        <title>ATOL: Assembling a taxonomically balanced genome-scale reconstruction of the evolutionary history of the Enterobacteriaceae.</title>
        <authorList>
            <person name="Plunkett G.III."/>
            <person name="Neeno-Eckwall E.C."/>
            <person name="Glasner J.D."/>
            <person name="Perna N.T."/>
        </authorList>
    </citation>
    <scope>NUCLEOTIDE SEQUENCE [LARGE SCALE GENOMIC DNA]</scope>
    <source>
        <strain evidence="1 2">ATCC 51607</strain>
    </source>
</reference>
<keyword evidence="2" id="KW-1185">Reference proteome</keyword>
<gene>
    <name evidence="1" type="ORF">M979_1106</name>
</gene>
<accession>A0A1B7HVW7</accession>
<dbReference type="PATRIC" id="fig|1354255.3.peg.1138"/>
<dbReference type="Proteomes" id="UP000078286">
    <property type="component" value="Unassembled WGS sequence"/>
</dbReference>
<sequence>MKITGLLRIWILAPAVQERYGDMSDVISEFSYPIWQGMKAGFAPADNIWRV</sequence>
<dbReference type="AlphaFoldDB" id="A0A1B7HVW7"/>
<name>A0A1B7HVW7_9ENTR</name>
<proteinExistence type="predicted"/>